<evidence type="ECO:0000313" key="3">
    <source>
        <dbReference type="Proteomes" id="UP000231701"/>
    </source>
</evidence>
<sequence>MKKTVTAIFALLALISLSACSPEPGTKAWCEKMKETPKADWSANEAGTFTKHCVLGNYKKDY</sequence>
<dbReference type="InterPro" id="IPR021379">
    <property type="entry name" value="DUF3012"/>
</dbReference>
<dbReference type="PROSITE" id="PS51257">
    <property type="entry name" value="PROKAR_LIPOPROTEIN"/>
    <property type="match status" value="1"/>
</dbReference>
<reference evidence="2 3" key="1">
    <citation type="submission" date="2016-12" db="EMBL/GenBank/DDBJ databases">
        <title>Isolation and genomic insights into novel planktonic Zetaproteobacteria from stratified waters of the Chesapeake Bay.</title>
        <authorList>
            <person name="McAllister S.M."/>
            <person name="Kato S."/>
            <person name="Chan C.S."/>
            <person name="Chiu B.K."/>
            <person name="Field E.K."/>
        </authorList>
    </citation>
    <scope>NUCLEOTIDE SEQUENCE [LARGE SCALE GENOMIC DNA]</scope>
    <source>
        <strain evidence="2 3">CP-5</strain>
    </source>
</reference>
<accession>A0A2K8KWL9</accession>
<organism evidence="2 3">
    <name type="scientific">Mariprofundus aestuarium</name>
    <dbReference type="NCBI Taxonomy" id="1921086"/>
    <lineage>
        <taxon>Bacteria</taxon>
        <taxon>Pseudomonadati</taxon>
        <taxon>Pseudomonadota</taxon>
        <taxon>Candidatius Mariprofundia</taxon>
        <taxon>Mariprofundales</taxon>
        <taxon>Mariprofundaceae</taxon>
        <taxon>Mariprofundus</taxon>
    </lineage>
</organism>
<dbReference type="RefSeq" id="WP_100277208.1">
    <property type="nucleotide sequence ID" value="NZ_CP018799.1"/>
</dbReference>
<dbReference type="Pfam" id="PF11216">
    <property type="entry name" value="DUF3012"/>
    <property type="match status" value="1"/>
</dbReference>
<dbReference type="AlphaFoldDB" id="A0A2K8KWL9"/>
<keyword evidence="1" id="KW-0732">Signal</keyword>
<keyword evidence="3" id="KW-1185">Reference proteome</keyword>
<dbReference type="EMBL" id="CP018799">
    <property type="protein sequence ID" value="ATX79300.1"/>
    <property type="molecule type" value="Genomic_DNA"/>
</dbReference>
<evidence type="ECO:0000256" key="1">
    <source>
        <dbReference type="SAM" id="SignalP"/>
    </source>
</evidence>
<dbReference type="Proteomes" id="UP000231701">
    <property type="component" value="Chromosome"/>
</dbReference>
<feature type="chain" id="PRO_5014784721" description="DUF3012 domain-containing protein" evidence="1">
    <location>
        <begin position="22"/>
        <end position="62"/>
    </location>
</feature>
<feature type="signal peptide" evidence="1">
    <location>
        <begin position="1"/>
        <end position="21"/>
    </location>
</feature>
<gene>
    <name evidence="2" type="ORF">Ga0123461_0880</name>
</gene>
<protein>
    <recommendedName>
        <fullName evidence="4">DUF3012 domain-containing protein</fullName>
    </recommendedName>
</protein>
<name>A0A2K8KWL9_MARES</name>
<dbReference type="KEGG" id="maes:Ga0123461_0880"/>
<evidence type="ECO:0008006" key="4">
    <source>
        <dbReference type="Google" id="ProtNLM"/>
    </source>
</evidence>
<dbReference type="OrthoDB" id="5609437at2"/>
<proteinExistence type="predicted"/>
<evidence type="ECO:0000313" key="2">
    <source>
        <dbReference type="EMBL" id="ATX79300.1"/>
    </source>
</evidence>